<dbReference type="InterPro" id="IPR008144">
    <property type="entry name" value="Guanylate_kin-like_dom"/>
</dbReference>
<dbReference type="SMART" id="SM00072">
    <property type="entry name" value="GuKc"/>
    <property type="match status" value="1"/>
</dbReference>
<dbReference type="Pfam" id="PF00625">
    <property type="entry name" value="Guanylate_kin"/>
    <property type="match status" value="1"/>
</dbReference>
<dbReference type="PROSITE" id="PS50052">
    <property type="entry name" value="GUANYLATE_KINASE_2"/>
    <property type="match status" value="1"/>
</dbReference>
<evidence type="ECO:0000259" key="4">
    <source>
        <dbReference type="PROSITE" id="PS50052"/>
    </source>
</evidence>
<protein>
    <submittedName>
        <fullName evidence="5">GMPK protein</fullName>
    </submittedName>
</protein>
<name>A0A8S5SVN1_9CAUD</name>
<evidence type="ECO:0000256" key="3">
    <source>
        <dbReference type="ARBA" id="ARBA00022777"/>
    </source>
</evidence>
<dbReference type="SUPFAM" id="SSF52540">
    <property type="entry name" value="P-loop containing nucleoside triphosphate hydrolases"/>
    <property type="match status" value="1"/>
</dbReference>
<organism evidence="5">
    <name type="scientific">Siphoviridae sp. ctZHD14</name>
    <dbReference type="NCBI Taxonomy" id="2827891"/>
    <lineage>
        <taxon>Viruses</taxon>
        <taxon>Duplodnaviria</taxon>
        <taxon>Heunggongvirae</taxon>
        <taxon>Uroviricota</taxon>
        <taxon>Caudoviricetes</taxon>
    </lineage>
</organism>
<feature type="domain" description="Guanylate kinase-like" evidence="4">
    <location>
        <begin position="8"/>
        <end position="187"/>
    </location>
</feature>
<keyword evidence="3" id="KW-0418">Kinase</keyword>
<dbReference type="PROSITE" id="PS00856">
    <property type="entry name" value="GUANYLATE_KINASE_1"/>
    <property type="match status" value="1"/>
</dbReference>
<evidence type="ECO:0000256" key="1">
    <source>
        <dbReference type="ARBA" id="ARBA00005790"/>
    </source>
</evidence>
<comment type="similarity">
    <text evidence="1">Belongs to the guanylate kinase family.</text>
</comment>
<dbReference type="EMBL" id="BK032687">
    <property type="protein sequence ID" value="DAF55140.1"/>
    <property type="molecule type" value="Genomic_DNA"/>
</dbReference>
<dbReference type="GO" id="GO:0004385">
    <property type="term" value="F:GMP kinase activity"/>
    <property type="evidence" value="ECO:0007669"/>
    <property type="project" value="TreeGrafter"/>
</dbReference>
<sequence>MLTQLKKPIILAICGKSATGKTRLSRWLVSDLTAQGVKCQEIVSDTTRPPRPGEVDGKDYHFVSEEEFANRKHLEESIFRNWHYGTPEDAIKDGINIGVFNTDGMKSLLSYRRKYVIIPVLLEDKLIVRLHRSYDREGKWHWEYVRRAMADRKDFKHFKKLYLPLFKNTILLKNIDGVINKSNAIYQKL</sequence>
<dbReference type="PANTHER" id="PTHR23117:SF13">
    <property type="entry name" value="GUANYLATE KINASE"/>
    <property type="match status" value="1"/>
</dbReference>
<evidence type="ECO:0000313" key="5">
    <source>
        <dbReference type="EMBL" id="DAF55140.1"/>
    </source>
</evidence>
<keyword evidence="2" id="KW-0808">Transferase</keyword>
<proteinExistence type="inferred from homology"/>
<dbReference type="Gene3D" id="3.40.50.300">
    <property type="entry name" value="P-loop containing nucleotide triphosphate hydrolases"/>
    <property type="match status" value="1"/>
</dbReference>
<evidence type="ECO:0000256" key="2">
    <source>
        <dbReference type="ARBA" id="ARBA00022679"/>
    </source>
</evidence>
<dbReference type="InterPro" id="IPR020590">
    <property type="entry name" value="Guanylate_kinase_CS"/>
</dbReference>
<dbReference type="PANTHER" id="PTHR23117">
    <property type="entry name" value="GUANYLATE KINASE-RELATED"/>
    <property type="match status" value="1"/>
</dbReference>
<dbReference type="InterPro" id="IPR008145">
    <property type="entry name" value="GK/Ca_channel_bsu"/>
</dbReference>
<dbReference type="InterPro" id="IPR027417">
    <property type="entry name" value="P-loop_NTPase"/>
</dbReference>
<reference evidence="5" key="1">
    <citation type="journal article" date="2021" name="Proc. Natl. Acad. Sci. U.S.A.">
        <title>A Catalog of Tens of Thousands of Viruses from Human Metagenomes Reveals Hidden Associations with Chronic Diseases.</title>
        <authorList>
            <person name="Tisza M.J."/>
            <person name="Buck C.B."/>
        </authorList>
    </citation>
    <scope>NUCLEOTIDE SEQUENCE</scope>
    <source>
        <strain evidence="5">CtZHD14</strain>
    </source>
</reference>
<accession>A0A8S5SVN1</accession>